<dbReference type="Proteomes" id="UP001419268">
    <property type="component" value="Unassembled WGS sequence"/>
</dbReference>
<protein>
    <submittedName>
        <fullName evidence="1">Uncharacterized protein</fullName>
    </submittedName>
</protein>
<sequence>MKHIIHETLNLSTLLLIKHKKQVENTMALLLAFTKTRRHLEQAVQAWPPPHNPRPLRSLRRRGRHLSGTTRRARNGASHLLNQSFSVTLLCQYLLQLFSVNH</sequence>
<dbReference type="EMBL" id="JBBNAG010000003">
    <property type="protein sequence ID" value="KAK9147248.1"/>
    <property type="molecule type" value="Genomic_DNA"/>
</dbReference>
<organism evidence="1 2">
    <name type="scientific">Stephania cephalantha</name>
    <dbReference type="NCBI Taxonomy" id="152367"/>
    <lineage>
        <taxon>Eukaryota</taxon>
        <taxon>Viridiplantae</taxon>
        <taxon>Streptophyta</taxon>
        <taxon>Embryophyta</taxon>
        <taxon>Tracheophyta</taxon>
        <taxon>Spermatophyta</taxon>
        <taxon>Magnoliopsida</taxon>
        <taxon>Ranunculales</taxon>
        <taxon>Menispermaceae</taxon>
        <taxon>Menispermoideae</taxon>
        <taxon>Cissampelideae</taxon>
        <taxon>Stephania</taxon>
    </lineage>
</organism>
<evidence type="ECO:0000313" key="1">
    <source>
        <dbReference type="EMBL" id="KAK9147248.1"/>
    </source>
</evidence>
<name>A0AAP0PJP1_9MAGN</name>
<proteinExistence type="predicted"/>
<evidence type="ECO:0000313" key="2">
    <source>
        <dbReference type="Proteomes" id="UP001419268"/>
    </source>
</evidence>
<reference evidence="1 2" key="1">
    <citation type="submission" date="2024-01" db="EMBL/GenBank/DDBJ databases">
        <title>Genome assemblies of Stephania.</title>
        <authorList>
            <person name="Yang L."/>
        </authorList>
    </citation>
    <scope>NUCLEOTIDE SEQUENCE [LARGE SCALE GENOMIC DNA]</scope>
    <source>
        <strain evidence="1">JXDWG</strain>
        <tissue evidence="1">Leaf</tissue>
    </source>
</reference>
<gene>
    <name evidence="1" type="ORF">Scep_006005</name>
</gene>
<accession>A0AAP0PJP1</accession>
<keyword evidence="2" id="KW-1185">Reference proteome</keyword>
<dbReference type="AlphaFoldDB" id="A0AAP0PJP1"/>
<comment type="caution">
    <text evidence="1">The sequence shown here is derived from an EMBL/GenBank/DDBJ whole genome shotgun (WGS) entry which is preliminary data.</text>
</comment>